<protein>
    <submittedName>
        <fullName evidence="1">Uncharacterized protein</fullName>
    </submittedName>
</protein>
<dbReference type="Gramene" id="ORUFI02G12390.1">
    <property type="protein sequence ID" value="ORUFI02G12390.1"/>
    <property type="gene ID" value="ORUFI02G12390"/>
</dbReference>
<evidence type="ECO:0000313" key="1">
    <source>
        <dbReference type="EnsemblPlants" id="ORUFI02G12390.1"/>
    </source>
</evidence>
<dbReference type="HOGENOM" id="CLU_1858532_0_0_1"/>
<reference evidence="2" key="1">
    <citation type="submission" date="2013-06" db="EMBL/GenBank/DDBJ databases">
        <authorList>
            <person name="Zhao Q."/>
        </authorList>
    </citation>
    <scope>NUCLEOTIDE SEQUENCE</scope>
    <source>
        <strain evidence="2">cv. W1943</strain>
    </source>
</reference>
<dbReference type="EnsemblPlants" id="ORUFI02G12390.1">
    <property type="protein sequence ID" value="ORUFI02G12390.1"/>
    <property type="gene ID" value="ORUFI02G12390"/>
</dbReference>
<accession>A0A0E0ND26</accession>
<name>A0A0E0ND26_ORYRU</name>
<evidence type="ECO:0000313" key="2">
    <source>
        <dbReference type="Proteomes" id="UP000008022"/>
    </source>
</evidence>
<proteinExistence type="predicted"/>
<dbReference type="Proteomes" id="UP000008022">
    <property type="component" value="Unassembled WGS sequence"/>
</dbReference>
<keyword evidence="2" id="KW-1185">Reference proteome</keyword>
<reference evidence="1" key="2">
    <citation type="submission" date="2015-06" db="UniProtKB">
        <authorList>
            <consortium name="EnsemblPlants"/>
        </authorList>
    </citation>
    <scope>IDENTIFICATION</scope>
</reference>
<organism evidence="1 2">
    <name type="scientific">Oryza rufipogon</name>
    <name type="common">Brownbeard rice</name>
    <name type="synonym">Asian wild rice</name>
    <dbReference type="NCBI Taxonomy" id="4529"/>
    <lineage>
        <taxon>Eukaryota</taxon>
        <taxon>Viridiplantae</taxon>
        <taxon>Streptophyta</taxon>
        <taxon>Embryophyta</taxon>
        <taxon>Tracheophyta</taxon>
        <taxon>Spermatophyta</taxon>
        <taxon>Magnoliopsida</taxon>
        <taxon>Liliopsida</taxon>
        <taxon>Poales</taxon>
        <taxon>Poaceae</taxon>
        <taxon>BOP clade</taxon>
        <taxon>Oryzoideae</taxon>
        <taxon>Oryzeae</taxon>
        <taxon>Oryzinae</taxon>
        <taxon>Oryza</taxon>
    </lineage>
</organism>
<sequence>MRRWEGRQHRRVVSSPLPDLAGGEAIAVACDDGREATAGTAASPPPDLTGGEATAMACGGGDALPDRHQNRHLFTLHISVAFQVPVGKSGTFVGSQLAPIKVSIVVIMSPFELKEKNKSLYDSNLIGFFYIYPFKTKD</sequence>
<dbReference type="AlphaFoldDB" id="A0A0E0ND26"/>